<dbReference type="AlphaFoldDB" id="A0A3B0YX71"/>
<feature type="transmembrane region" description="Helical" evidence="1">
    <location>
        <begin position="153"/>
        <end position="173"/>
    </location>
</feature>
<proteinExistence type="predicted"/>
<accession>A0A3B0YX71</accession>
<evidence type="ECO:0000313" key="2">
    <source>
        <dbReference type="EMBL" id="VAW80057.1"/>
    </source>
</evidence>
<evidence type="ECO:0008006" key="3">
    <source>
        <dbReference type="Google" id="ProtNLM"/>
    </source>
</evidence>
<feature type="transmembrane region" description="Helical" evidence="1">
    <location>
        <begin position="256"/>
        <end position="276"/>
    </location>
</feature>
<name>A0A3B0YX71_9ZZZZ</name>
<reference evidence="2" key="1">
    <citation type="submission" date="2018-06" db="EMBL/GenBank/DDBJ databases">
        <authorList>
            <person name="Zhirakovskaya E."/>
        </authorList>
    </citation>
    <scope>NUCLEOTIDE SEQUENCE</scope>
</reference>
<sequence>MKFEDLNAVIRPRASWEATDLGVAMVRRQSALIYISMLMFIIPIGVLAYHLFQANLLYAALLVWWLKPIYDRTTLYIISQSLFGSPPTLRQTLIHSVLAIFKKFPELLTRLFIINRSFRMPVTDLEGLKGRARSTRLNVLTEGARGKGFGITLILPLLEVMITISLMLLLIFLHPELELFNENESAASTFTIFYYEHYWLFVVFYALYILSIIIIEPIYVACGFAQYINRRTYLEAWDIEIAFNHLAQRQVKKQYGAGKGLFSVVLSILIVSFMAISSEPSYAINDAQRDKLSLSESKMKIDKVLSRKEFSTTVEVKYREGDSEKSLSRLAANDDLNSFFNFNLSEIVEVFLWLCLIGGVVVAVVFARRYINLHGYVKKNKPAVDPSDVILGFDLRPESLPTDIVDEAQKLWNSNNKPDAISLLYRAALVNFISQDGLQLLASATERDCLKIIEQHSSSQRSQLFKAIVISWENIAYAHQVPDDKSFNHLCHQWPLLEVKN</sequence>
<feature type="transmembrane region" description="Helical" evidence="1">
    <location>
        <begin position="31"/>
        <end position="52"/>
    </location>
</feature>
<feature type="transmembrane region" description="Helical" evidence="1">
    <location>
        <begin position="198"/>
        <end position="222"/>
    </location>
</feature>
<keyword evidence="1" id="KW-1133">Transmembrane helix</keyword>
<protein>
    <recommendedName>
        <fullName evidence="3">DUF4129 domain-containing protein</fullName>
    </recommendedName>
</protein>
<evidence type="ECO:0000256" key="1">
    <source>
        <dbReference type="SAM" id="Phobius"/>
    </source>
</evidence>
<organism evidence="2">
    <name type="scientific">hydrothermal vent metagenome</name>
    <dbReference type="NCBI Taxonomy" id="652676"/>
    <lineage>
        <taxon>unclassified sequences</taxon>
        <taxon>metagenomes</taxon>
        <taxon>ecological metagenomes</taxon>
    </lineage>
</organism>
<keyword evidence="1" id="KW-0472">Membrane</keyword>
<dbReference type="EMBL" id="UOFL01000186">
    <property type="protein sequence ID" value="VAW80057.1"/>
    <property type="molecule type" value="Genomic_DNA"/>
</dbReference>
<gene>
    <name evidence="2" type="ORF">MNBD_GAMMA12-3263</name>
</gene>
<keyword evidence="1" id="KW-0812">Transmembrane</keyword>
<feature type="transmembrane region" description="Helical" evidence="1">
    <location>
        <begin position="350"/>
        <end position="371"/>
    </location>
</feature>